<comment type="pathway">
    <text evidence="4">Protein modification; protein ubiquitination.</text>
</comment>
<evidence type="ECO:0000256" key="6">
    <source>
        <dbReference type="ARBA" id="ARBA00013930"/>
    </source>
</evidence>
<keyword evidence="12" id="KW-0995">Kinetochore</keyword>
<gene>
    <name evidence="18" type="ORF">HPG69_015545</name>
</gene>
<dbReference type="Pfam" id="PF17256">
    <property type="entry name" value="ANAPC16"/>
    <property type="match status" value="1"/>
</dbReference>
<comment type="function">
    <text evidence="17">Component of the anaphase promoting complex/cyclosome (APC/C), a cell cycle-regulated E3 ubiquitin ligase that controls progression through mitosis and the G1 phase of the cell cycle. The APC/C complex acts by mediating ubiquitination and subsequent degradation of target proteins: it mainly mediates the formation of 'Lys-11'-linked polyubiquitin chains and, to a lower extent, the formation of 'Lys-48'- and 'Lys-63'-linked polyubiquitin chains. The APC/C complex catalyzes assembly of branched 'Lys-11'-/'Lys-48'-linked branched ubiquitin chains on target proteins.</text>
</comment>
<sequence>MRTGGWRLRSVTAPVASPPWDWAGRWGRCGLELGWESWPSDPSRLQPLFSTPPRFSCSICLGAGGVSGSSVTGSGFSVSDLAPPRKALFTYPKGAGEMLEDGSERFLCESVFSYQVASTLKQVKHDQQVARMEKLAGLVEELEADEWRFKPIEQLLGFTPSSG</sequence>
<evidence type="ECO:0000256" key="5">
    <source>
        <dbReference type="ARBA" id="ARBA00007252"/>
    </source>
</evidence>
<evidence type="ECO:0000256" key="2">
    <source>
        <dbReference type="ARBA" id="ARBA00004496"/>
    </source>
</evidence>
<dbReference type="AlphaFoldDB" id="A0A7J7FLX5"/>
<evidence type="ECO:0000256" key="17">
    <source>
        <dbReference type="ARBA" id="ARBA00045696"/>
    </source>
</evidence>
<evidence type="ECO:0000256" key="11">
    <source>
        <dbReference type="ARBA" id="ARBA00022786"/>
    </source>
</evidence>
<dbReference type="GO" id="GO:0016567">
    <property type="term" value="P:protein ubiquitination"/>
    <property type="evidence" value="ECO:0007669"/>
    <property type="project" value="UniProtKB-UniPathway"/>
</dbReference>
<dbReference type="InterPro" id="IPR029641">
    <property type="entry name" value="APC16"/>
</dbReference>
<reference evidence="18 19" key="1">
    <citation type="journal article" date="2020" name="Mol. Biol. Evol.">
        <title>Interspecific Gene Flow and the Evolution of Specialization in Black and White Rhinoceros.</title>
        <authorList>
            <person name="Moodley Y."/>
            <person name="Westbury M.V."/>
            <person name="Russo I.M."/>
            <person name="Gopalakrishnan S."/>
            <person name="Rakotoarivelo A."/>
            <person name="Olsen R.A."/>
            <person name="Prost S."/>
            <person name="Tunstall T."/>
            <person name="Ryder O.A."/>
            <person name="Dalen L."/>
            <person name="Bruford M.W."/>
        </authorList>
    </citation>
    <scope>NUCLEOTIDE SEQUENCE [LARGE SCALE GENOMIC DNA]</scope>
    <source>
        <strain evidence="18">SBR-YM</strain>
        <tissue evidence="18">Skin</tissue>
    </source>
</reference>
<evidence type="ECO:0000256" key="3">
    <source>
        <dbReference type="ARBA" id="ARBA00004629"/>
    </source>
</evidence>
<evidence type="ECO:0000256" key="13">
    <source>
        <dbReference type="ARBA" id="ARBA00023242"/>
    </source>
</evidence>
<comment type="similarity">
    <text evidence="5">Belongs to the APC16 family.</text>
</comment>
<keyword evidence="9" id="KW-0132">Cell division</keyword>
<protein>
    <recommendedName>
        <fullName evidence="6">Anaphase-promoting complex subunit 16</fullName>
    </recommendedName>
    <alternativeName>
        <fullName evidence="16">Cyclosome subunit 16</fullName>
    </alternativeName>
</protein>
<proteinExistence type="inferred from homology"/>
<evidence type="ECO:0000256" key="14">
    <source>
        <dbReference type="ARBA" id="ARBA00023306"/>
    </source>
</evidence>
<dbReference type="GO" id="GO:0051301">
    <property type="term" value="P:cell division"/>
    <property type="evidence" value="ECO:0007669"/>
    <property type="project" value="UniProtKB-KW"/>
</dbReference>
<comment type="caution">
    <text evidence="18">The sequence shown here is derived from an EMBL/GenBank/DDBJ whole genome shotgun (WGS) entry which is preliminary data.</text>
</comment>
<organism evidence="18 19">
    <name type="scientific">Diceros bicornis minor</name>
    <name type="common">South-central black rhinoceros</name>
    <dbReference type="NCBI Taxonomy" id="77932"/>
    <lineage>
        <taxon>Eukaryota</taxon>
        <taxon>Metazoa</taxon>
        <taxon>Chordata</taxon>
        <taxon>Craniata</taxon>
        <taxon>Vertebrata</taxon>
        <taxon>Euteleostomi</taxon>
        <taxon>Mammalia</taxon>
        <taxon>Eutheria</taxon>
        <taxon>Laurasiatheria</taxon>
        <taxon>Perissodactyla</taxon>
        <taxon>Rhinocerotidae</taxon>
        <taxon>Diceros</taxon>
    </lineage>
</organism>
<comment type="subcellular location">
    <subcellularLocation>
        <location evidence="3">Chromosome</location>
        <location evidence="3">Centromere</location>
        <location evidence="3">Kinetochore</location>
    </subcellularLocation>
    <subcellularLocation>
        <location evidence="2">Cytoplasm</location>
    </subcellularLocation>
    <subcellularLocation>
        <location evidence="1">Nucleus</location>
    </subcellularLocation>
</comment>
<keyword evidence="14" id="KW-0131">Cell cycle</keyword>
<evidence type="ECO:0000256" key="9">
    <source>
        <dbReference type="ARBA" id="ARBA00022618"/>
    </source>
</evidence>
<evidence type="ECO:0000256" key="15">
    <source>
        <dbReference type="ARBA" id="ARBA00023328"/>
    </source>
</evidence>
<evidence type="ECO:0000256" key="8">
    <source>
        <dbReference type="ARBA" id="ARBA00022490"/>
    </source>
</evidence>
<dbReference type="EMBL" id="JACDTQ010000140">
    <property type="protein sequence ID" value="KAF5929072.1"/>
    <property type="molecule type" value="Genomic_DNA"/>
</dbReference>
<keyword evidence="8" id="KW-0963">Cytoplasm</keyword>
<dbReference type="GO" id="GO:0005829">
    <property type="term" value="C:cytosol"/>
    <property type="evidence" value="ECO:0007669"/>
    <property type="project" value="TreeGrafter"/>
</dbReference>
<evidence type="ECO:0000313" key="18">
    <source>
        <dbReference type="EMBL" id="KAF5929072.1"/>
    </source>
</evidence>
<dbReference type="Proteomes" id="UP000551758">
    <property type="component" value="Unassembled WGS sequence"/>
</dbReference>
<evidence type="ECO:0000256" key="12">
    <source>
        <dbReference type="ARBA" id="ARBA00022838"/>
    </source>
</evidence>
<evidence type="ECO:0000256" key="1">
    <source>
        <dbReference type="ARBA" id="ARBA00004123"/>
    </source>
</evidence>
<dbReference type="GO" id="GO:0000776">
    <property type="term" value="C:kinetochore"/>
    <property type="evidence" value="ECO:0007669"/>
    <property type="project" value="UniProtKB-KW"/>
</dbReference>
<evidence type="ECO:0000313" key="19">
    <source>
        <dbReference type="Proteomes" id="UP000551758"/>
    </source>
</evidence>
<accession>A0A7J7FLX5</accession>
<dbReference type="PANTHER" id="PTHR31564">
    <property type="entry name" value="ANAPHASE-PROMOTING COMPLEX SUBUNIT 16"/>
    <property type="match status" value="1"/>
</dbReference>
<dbReference type="UniPathway" id="UPA00143"/>
<keyword evidence="13" id="KW-0539">Nucleus</keyword>
<keyword evidence="19" id="KW-1185">Reference proteome</keyword>
<evidence type="ECO:0000256" key="16">
    <source>
        <dbReference type="ARBA" id="ARBA00031333"/>
    </source>
</evidence>
<evidence type="ECO:0000256" key="4">
    <source>
        <dbReference type="ARBA" id="ARBA00004906"/>
    </source>
</evidence>
<dbReference type="PANTHER" id="PTHR31564:SF0">
    <property type="entry name" value="ANAPHASE-PROMOTING COMPLEX SUBUNIT 16"/>
    <property type="match status" value="1"/>
</dbReference>
<keyword evidence="10" id="KW-0498">Mitosis</keyword>
<evidence type="ECO:0000256" key="7">
    <source>
        <dbReference type="ARBA" id="ARBA00022454"/>
    </source>
</evidence>
<keyword evidence="11" id="KW-0833">Ubl conjugation pathway</keyword>
<dbReference type="GO" id="GO:0005680">
    <property type="term" value="C:anaphase-promoting complex"/>
    <property type="evidence" value="ECO:0007669"/>
    <property type="project" value="InterPro"/>
</dbReference>
<evidence type="ECO:0000256" key="10">
    <source>
        <dbReference type="ARBA" id="ARBA00022776"/>
    </source>
</evidence>
<keyword evidence="7" id="KW-0158">Chromosome</keyword>
<keyword evidence="15" id="KW-0137">Centromere</keyword>
<name>A0A7J7FLX5_DICBM</name>